<accession>A0A538U3Q7</accession>
<feature type="non-terminal residue" evidence="1">
    <location>
        <position position="72"/>
    </location>
</feature>
<dbReference type="PROSITE" id="PS00409">
    <property type="entry name" value="PROKAR_NTER_METHYL"/>
    <property type="match status" value="1"/>
</dbReference>
<evidence type="ECO:0000313" key="1">
    <source>
        <dbReference type="EMBL" id="TMQ70534.1"/>
    </source>
</evidence>
<dbReference type="EMBL" id="VBPB01000219">
    <property type="protein sequence ID" value="TMQ70534.1"/>
    <property type="molecule type" value="Genomic_DNA"/>
</dbReference>
<sequence>MRTRSRSQHGFTLLEMMAALAILAVGLIGLTGAQVMAMKVTANSRSRTIAMQLAEQQMEALQAMSGADVKAL</sequence>
<protein>
    <submittedName>
        <fullName evidence="1">Prepilin-type N-terminal cleavage/methylation domain-containing protein</fullName>
    </submittedName>
</protein>
<gene>
    <name evidence="1" type="ORF">E6K81_12405</name>
</gene>
<evidence type="ECO:0000313" key="2">
    <source>
        <dbReference type="Proteomes" id="UP000319771"/>
    </source>
</evidence>
<dbReference type="AlphaFoldDB" id="A0A538U3Q7"/>
<comment type="caution">
    <text evidence="1">The sequence shown here is derived from an EMBL/GenBank/DDBJ whole genome shotgun (WGS) entry which is preliminary data.</text>
</comment>
<reference evidence="1 2" key="1">
    <citation type="journal article" date="2019" name="Nat. Microbiol.">
        <title>Mediterranean grassland soil C-N compound turnover is dependent on rainfall and depth, and is mediated by genomically divergent microorganisms.</title>
        <authorList>
            <person name="Diamond S."/>
            <person name="Andeer P.F."/>
            <person name="Li Z."/>
            <person name="Crits-Christoph A."/>
            <person name="Burstein D."/>
            <person name="Anantharaman K."/>
            <person name="Lane K.R."/>
            <person name="Thomas B.C."/>
            <person name="Pan C."/>
            <person name="Northen T.R."/>
            <person name="Banfield J.F."/>
        </authorList>
    </citation>
    <scope>NUCLEOTIDE SEQUENCE [LARGE SCALE GENOMIC DNA]</scope>
    <source>
        <strain evidence="1">WS_11</strain>
    </source>
</reference>
<dbReference type="Pfam" id="PF07963">
    <property type="entry name" value="N_methyl"/>
    <property type="match status" value="1"/>
</dbReference>
<dbReference type="NCBIfam" id="TIGR02532">
    <property type="entry name" value="IV_pilin_GFxxxE"/>
    <property type="match status" value="1"/>
</dbReference>
<proteinExistence type="predicted"/>
<dbReference type="Proteomes" id="UP000319771">
    <property type="component" value="Unassembled WGS sequence"/>
</dbReference>
<dbReference type="InterPro" id="IPR012902">
    <property type="entry name" value="N_methyl_site"/>
</dbReference>
<name>A0A538U3Q7_UNCEI</name>
<organism evidence="1 2">
    <name type="scientific">Eiseniibacteriota bacterium</name>
    <dbReference type="NCBI Taxonomy" id="2212470"/>
    <lineage>
        <taxon>Bacteria</taxon>
        <taxon>Candidatus Eiseniibacteriota</taxon>
    </lineage>
</organism>